<organism evidence="3 4">
    <name type="scientific">Branchiostoma floridae</name>
    <name type="common">Florida lancelet</name>
    <name type="synonym">Amphioxus</name>
    <dbReference type="NCBI Taxonomy" id="7739"/>
    <lineage>
        <taxon>Eukaryota</taxon>
        <taxon>Metazoa</taxon>
        <taxon>Chordata</taxon>
        <taxon>Cephalochordata</taxon>
        <taxon>Leptocardii</taxon>
        <taxon>Amphioxiformes</taxon>
        <taxon>Branchiostomatidae</taxon>
        <taxon>Branchiostoma</taxon>
    </lineage>
</organism>
<feature type="chain" id="PRO_5039914088" evidence="2">
    <location>
        <begin position="20"/>
        <end position="134"/>
    </location>
</feature>
<sequence length="134" mass="14516">MKGTLRGCLTALFLINVLGMQNLSSPTDDRTISPEGNKSLVRKIAPRFASRKTSEGCLRNGLQGKPFSKNKHTRIALTAVTVNGVFVLKEDPGIVWMGFLLLPLAASASCLICACCGNACASRCQRIDPFIYRL</sequence>
<evidence type="ECO:0000313" key="3">
    <source>
        <dbReference type="Proteomes" id="UP000001554"/>
    </source>
</evidence>
<evidence type="ECO:0000256" key="2">
    <source>
        <dbReference type="SAM" id="SignalP"/>
    </source>
</evidence>
<gene>
    <name evidence="4" type="primary">LOC118410301</name>
</gene>
<dbReference type="RefSeq" id="XP_035667764.1">
    <property type="nucleotide sequence ID" value="XM_035811871.1"/>
</dbReference>
<keyword evidence="1" id="KW-0812">Transmembrane</keyword>
<feature type="signal peptide" evidence="2">
    <location>
        <begin position="1"/>
        <end position="19"/>
    </location>
</feature>
<keyword evidence="1" id="KW-0472">Membrane</keyword>
<feature type="transmembrane region" description="Helical" evidence="1">
    <location>
        <begin position="94"/>
        <end position="117"/>
    </location>
</feature>
<dbReference type="GeneID" id="118410301"/>
<dbReference type="Proteomes" id="UP000001554">
    <property type="component" value="Chromosome 2"/>
</dbReference>
<reference evidence="4" key="2">
    <citation type="submission" date="2025-08" db="UniProtKB">
        <authorList>
            <consortium name="RefSeq"/>
        </authorList>
    </citation>
    <scope>IDENTIFICATION</scope>
    <source>
        <strain evidence="4">S238N-H82</strain>
        <tissue evidence="4">Testes</tissue>
    </source>
</reference>
<keyword evidence="2" id="KW-0732">Signal</keyword>
<name>A0A9J7KPE4_BRAFL</name>
<proteinExistence type="predicted"/>
<keyword evidence="3" id="KW-1185">Reference proteome</keyword>
<evidence type="ECO:0000256" key="1">
    <source>
        <dbReference type="SAM" id="Phobius"/>
    </source>
</evidence>
<protein>
    <submittedName>
        <fullName evidence="4">Uncharacterized protein LOC118410301</fullName>
    </submittedName>
</protein>
<keyword evidence="1" id="KW-1133">Transmembrane helix</keyword>
<evidence type="ECO:0000313" key="4">
    <source>
        <dbReference type="RefSeq" id="XP_035667764.1"/>
    </source>
</evidence>
<dbReference type="AlphaFoldDB" id="A0A9J7KPE4"/>
<reference evidence="3" key="1">
    <citation type="journal article" date="2020" name="Nat. Ecol. Evol.">
        <title>Deeply conserved synteny resolves early events in vertebrate evolution.</title>
        <authorList>
            <person name="Simakov O."/>
            <person name="Marletaz F."/>
            <person name="Yue J.X."/>
            <person name="O'Connell B."/>
            <person name="Jenkins J."/>
            <person name="Brandt A."/>
            <person name="Calef R."/>
            <person name="Tung C.H."/>
            <person name="Huang T.K."/>
            <person name="Schmutz J."/>
            <person name="Satoh N."/>
            <person name="Yu J.K."/>
            <person name="Putnam N.H."/>
            <person name="Green R.E."/>
            <person name="Rokhsar D.S."/>
        </authorList>
    </citation>
    <scope>NUCLEOTIDE SEQUENCE [LARGE SCALE GENOMIC DNA]</scope>
    <source>
        <strain evidence="3">S238N-H82</strain>
    </source>
</reference>
<dbReference type="KEGG" id="bfo:118410301"/>
<accession>A0A9J7KPE4</accession>